<protein>
    <recommendedName>
        <fullName evidence="3">RNA polymerase sigma-70 factor (ECF subfamily)</fullName>
    </recommendedName>
</protein>
<evidence type="ECO:0000313" key="1">
    <source>
        <dbReference type="EMBL" id="MVT12661.1"/>
    </source>
</evidence>
<dbReference type="InterPro" id="IPR013325">
    <property type="entry name" value="RNA_pol_sigma_r2"/>
</dbReference>
<accession>A0A7K1UE53</accession>
<dbReference type="GO" id="GO:0003700">
    <property type="term" value="F:DNA-binding transcription factor activity"/>
    <property type="evidence" value="ECO:0007669"/>
    <property type="project" value="InterPro"/>
</dbReference>
<comment type="caution">
    <text evidence="1">The sequence shown here is derived from an EMBL/GenBank/DDBJ whole genome shotgun (WGS) entry which is preliminary data.</text>
</comment>
<keyword evidence="2" id="KW-1185">Reference proteome</keyword>
<dbReference type="GO" id="GO:0006352">
    <property type="term" value="P:DNA-templated transcription initiation"/>
    <property type="evidence" value="ECO:0007669"/>
    <property type="project" value="InterPro"/>
</dbReference>
<name>A0A7K1UE53_9BACT</name>
<organism evidence="1 2">
    <name type="scientific">Chitinophaga tropicalis</name>
    <dbReference type="NCBI Taxonomy" id="2683588"/>
    <lineage>
        <taxon>Bacteria</taxon>
        <taxon>Pseudomonadati</taxon>
        <taxon>Bacteroidota</taxon>
        <taxon>Chitinophagia</taxon>
        <taxon>Chitinophagales</taxon>
        <taxon>Chitinophagaceae</taxon>
        <taxon>Chitinophaga</taxon>
    </lineage>
</organism>
<proteinExistence type="predicted"/>
<dbReference type="SUPFAM" id="SSF88946">
    <property type="entry name" value="Sigma2 domain of RNA polymerase sigma factors"/>
    <property type="match status" value="1"/>
</dbReference>
<sequence length="46" mass="5410">MDLYSEQELLARIAEGDENAFKALYFRYDTMLLSFLLKLTRSNTAF</sequence>
<reference evidence="1 2" key="1">
    <citation type="submission" date="2019-12" db="EMBL/GenBank/DDBJ databases">
        <title>Chitinophaga sp. strain ysch24 (GDMCC 1.1355), whole genome shotgun sequence.</title>
        <authorList>
            <person name="Zhang X."/>
        </authorList>
    </citation>
    <scope>NUCLEOTIDE SEQUENCE [LARGE SCALE GENOMIC DNA]</scope>
    <source>
        <strain evidence="2">ysch24</strain>
    </source>
</reference>
<dbReference type="AlphaFoldDB" id="A0A7K1UE53"/>
<evidence type="ECO:0000313" key="2">
    <source>
        <dbReference type="Proteomes" id="UP000461730"/>
    </source>
</evidence>
<dbReference type="EMBL" id="WRXN01000048">
    <property type="protein sequence ID" value="MVT12661.1"/>
    <property type="molecule type" value="Genomic_DNA"/>
</dbReference>
<evidence type="ECO:0008006" key="3">
    <source>
        <dbReference type="Google" id="ProtNLM"/>
    </source>
</evidence>
<dbReference type="Gene3D" id="1.10.1740.10">
    <property type="match status" value="1"/>
</dbReference>
<gene>
    <name evidence="1" type="ORF">GO493_30720</name>
</gene>
<dbReference type="Proteomes" id="UP000461730">
    <property type="component" value="Unassembled WGS sequence"/>
</dbReference>
<dbReference type="RefSeq" id="WP_157310076.1">
    <property type="nucleotide sequence ID" value="NZ_WRXN01000048.1"/>
</dbReference>